<dbReference type="EMBL" id="QUNG01000006">
    <property type="protein sequence ID" value="REG83150.1"/>
    <property type="molecule type" value="Genomic_DNA"/>
</dbReference>
<sequence length="162" mass="18778">GKHKSFVPIQREQETLWCLVEISMWGLADAYREGEANLMEETIRSLFESPDTVVFVMIYRYTDSTCIMSDRGYTTPVPDGKHMAFDFNLSSNAFIRYMFADLDSLTPKGAPQQIVDMYKAQKKEIKVFSCENDMNELEVYNQRTLYQCHSQVYSSAKENYGL</sequence>
<proteinExistence type="predicted"/>
<organism evidence="1 2">
    <name type="scientific">Marinomonas pollencensis</name>
    <dbReference type="NCBI Taxonomy" id="491954"/>
    <lineage>
        <taxon>Bacteria</taxon>
        <taxon>Pseudomonadati</taxon>
        <taxon>Pseudomonadota</taxon>
        <taxon>Gammaproteobacteria</taxon>
        <taxon>Oceanospirillales</taxon>
        <taxon>Oceanospirillaceae</taxon>
        <taxon>Marinomonas</taxon>
    </lineage>
</organism>
<feature type="non-terminal residue" evidence="1">
    <location>
        <position position="1"/>
    </location>
</feature>
<keyword evidence="2" id="KW-1185">Reference proteome</keyword>
<dbReference type="Proteomes" id="UP000256542">
    <property type="component" value="Unassembled WGS sequence"/>
</dbReference>
<protein>
    <submittedName>
        <fullName evidence="1">Uncharacterized protein</fullName>
    </submittedName>
</protein>
<name>A0A3E0DKA2_9GAMM</name>
<comment type="caution">
    <text evidence="1">The sequence shown here is derived from an EMBL/GenBank/DDBJ whole genome shotgun (WGS) entry which is preliminary data.</text>
</comment>
<evidence type="ECO:0000313" key="1">
    <source>
        <dbReference type="EMBL" id="REG83150.1"/>
    </source>
</evidence>
<accession>A0A3E0DKA2</accession>
<evidence type="ECO:0000313" key="2">
    <source>
        <dbReference type="Proteomes" id="UP000256542"/>
    </source>
</evidence>
<dbReference type="RefSeq" id="WP_220342916.1">
    <property type="nucleotide sequence ID" value="NZ_QUNG01000006.1"/>
</dbReference>
<dbReference type="AlphaFoldDB" id="A0A3E0DKA2"/>
<gene>
    <name evidence="1" type="ORF">DFP81_1061</name>
</gene>
<reference evidence="1 2" key="1">
    <citation type="submission" date="2018-08" db="EMBL/GenBank/DDBJ databases">
        <title>Genomic Encyclopedia of Type Strains, Phase III (KMG-III): the genomes of soil and plant-associated and newly described type strains.</title>
        <authorList>
            <person name="Whitman W."/>
        </authorList>
    </citation>
    <scope>NUCLEOTIDE SEQUENCE [LARGE SCALE GENOMIC DNA]</scope>
    <source>
        <strain evidence="1 2">CECT 7375</strain>
    </source>
</reference>